<evidence type="ECO:0000313" key="3">
    <source>
        <dbReference type="Proteomes" id="UP001595926"/>
    </source>
</evidence>
<name>A0ABV9TAB4_9GAMM</name>
<keyword evidence="3" id="KW-1185">Reference proteome</keyword>
<dbReference type="RefSeq" id="WP_119330222.1">
    <property type="nucleotide sequence ID" value="NZ_JBHSJH010000001.1"/>
</dbReference>
<evidence type="ECO:0000256" key="1">
    <source>
        <dbReference type="SAM" id="SignalP"/>
    </source>
</evidence>
<sequence length="287" mass="33595">MRLFGTKFFSLVFILSMLVSCSTVSKSKMDEVAQRVKQQLEDVYHQKFTVKDVKYMPLDNAYKIEFYETDNPDISFYTKVDRNTNNVTFDTYNESISNDKVTKWMVEPYIDKISNDWFGYGDISGGDPDPINYDTLKDYENALSSNKKNALSFGAEISINMKITPQNVVNLLIYIYQFGKYVNSYNFKYIDLNVKVYTLPDGVTAQEYSSSDKDTYDFKKQDVLKATLKVSTKDIDSYKMSSPMDLAKYLNIYKDNKESTLINDKPLYSKVQYLYYSWERKKFNNMF</sequence>
<keyword evidence="1" id="KW-0732">Signal</keyword>
<feature type="chain" id="PRO_5045496027" description="Lipoprotein" evidence="1">
    <location>
        <begin position="26"/>
        <end position="287"/>
    </location>
</feature>
<organism evidence="2 3">
    <name type="scientific">Pseudofrancisella aestuarii</name>
    <dbReference type="NCBI Taxonomy" id="2670347"/>
    <lineage>
        <taxon>Bacteria</taxon>
        <taxon>Pseudomonadati</taxon>
        <taxon>Pseudomonadota</taxon>
        <taxon>Gammaproteobacteria</taxon>
        <taxon>Thiotrichales</taxon>
        <taxon>Francisellaceae</taxon>
        <taxon>Pseudofrancisella</taxon>
    </lineage>
</organism>
<reference evidence="3" key="1">
    <citation type="journal article" date="2019" name="Int. J. Syst. Evol. Microbiol.">
        <title>The Global Catalogue of Microorganisms (GCM) 10K type strain sequencing project: providing services to taxonomists for standard genome sequencing and annotation.</title>
        <authorList>
            <consortium name="The Broad Institute Genomics Platform"/>
            <consortium name="The Broad Institute Genome Sequencing Center for Infectious Disease"/>
            <person name="Wu L."/>
            <person name="Ma J."/>
        </authorList>
    </citation>
    <scope>NUCLEOTIDE SEQUENCE [LARGE SCALE GENOMIC DNA]</scope>
    <source>
        <strain evidence="3">CGMCC 1.13718</strain>
    </source>
</reference>
<accession>A0ABV9TAB4</accession>
<feature type="signal peptide" evidence="1">
    <location>
        <begin position="1"/>
        <end position="25"/>
    </location>
</feature>
<dbReference type="PROSITE" id="PS51257">
    <property type="entry name" value="PROKAR_LIPOPROTEIN"/>
    <property type="match status" value="1"/>
</dbReference>
<evidence type="ECO:0008006" key="4">
    <source>
        <dbReference type="Google" id="ProtNLM"/>
    </source>
</evidence>
<dbReference type="EMBL" id="JBHSJH010000001">
    <property type="protein sequence ID" value="MFC4892070.1"/>
    <property type="molecule type" value="Genomic_DNA"/>
</dbReference>
<proteinExistence type="predicted"/>
<comment type="caution">
    <text evidence="2">The sequence shown here is derived from an EMBL/GenBank/DDBJ whole genome shotgun (WGS) entry which is preliminary data.</text>
</comment>
<dbReference type="Proteomes" id="UP001595926">
    <property type="component" value="Unassembled WGS sequence"/>
</dbReference>
<protein>
    <recommendedName>
        <fullName evidence="4">Lipoprotein</fullName>
    </recommendedName>
</protein>
<evidence type="ECO:0000313" key="2">
    <source>
        <dbReference type="EMBL" id="MFC4892070.1"/>
    </source>
</evidence>
<gene>
    <name evidence="2" type="ORF">ACFPDQ_03280</name>
</gene>